<proteinExistence type="predicted"/>
<dbReference type="RefSeq" id="WP_166452489.1">
    <property type="nucleotide sequence ID" value="NZ_JAAOMA010000020.1"/>
</dbReference>
<feature type="compositionally biased region" description="Low complexity" evidence="1">
    <location>
        <begin position="11"/>
        <end position="27"/>
    </location>
</feature>
<comment type="caution">
    <text evidence="2">The sequence shown here is derived from an EMBL/GenBank/DDBJ whole genome shotgun (WGS) entry which is preliminary data.</text>
</comment>
<evidence type="ECO:0000256" key="1">
    <source>
        <dbReference type="SAM" id="MobiDB-lite"/>
    </source>
</evidence>
<keyword evidence="3" id="KW-1185">Reference proteome</keyword>
<dbReference type="EMBL" id="JAAOMA010000020">
    <property type="protein sequence ID" value="NHR06499.1"/>
    <property type="molecule type" value="Genomic_DNA"/>
</dbReference>
<name>A0ABX0L495_9NEIS</name>
<sequence length="101" mass="10755">MQLDQHQAFSAPAPDDVPAPVHLDPAPVSLPEPAAQPIDAAELDQIDQALARFTRPFRIAVVNDGSLEIQNHGGKLTLNATEATALNEFMRHAAPLIGMAV</sequence>
<gene>
    <name evidence="2" type="ORF">HA052_15000</name>
</gene>
<feature type="region of interest" description="Disordered" evidence="1">
    <location>
        <begin position="1"/>
        <end position="33"/>
    </location>
</feature>
<reference evidence="2 3" key="1">
    <citation type="submission" date="2020-03" db="EMBL/GenBank/DDBJ databases">
        <title>Draft genome sequence of environmentally isolated cultures.</title>
        <authorList>
            <person name="Wilson H.S."/>
            <person name="De Leon M.E."/>
        </authorList>
    </citation>
    <scope>NUCLEOTIDE SEQUENCE [LARGE SCALE GENOMIC DNA]</scope>
    <source>
        <strain evidence="2 3">HSC-31F16</strain>
    </source>
</reference>
<evidence type="ECO:0000313" key="3">
    <source>
        <dbReference type="Proteomes" id="UP001515641"/>
    </source>
</evidence>
<dbReference type="Proteomes" id="UP001515641">
    <property type="component" value="Unassembled WGS sequence"/>
</dbReference>
<accession>A0ABX0L495</accession>
<protein>
    <submittedName>
        <fullName evidence="2">Uncharacterized protein</fullName>
    </submittedName>
</protein>
<evidence type="ECO:0000313" key="2">
    <source>
        <dbReference type="EMBL" id="NHR06499.1"/>
    </source>
</evidence>
<organism evidence="2 3">
    <name type="scientific">Chromobacterium fluminis</name>
    <dbReference type="NCBI Taxonomy" id="3044269"/>
    <lineage>
        <taxon>Bacteria</taxon>
        <taxon>Pseudomonadati</taxon>
        <taxon>Pseudomonadota</taxon>
        <taxon>Betaproteobacteria</taxon>
        <taxon>Neisseriales</taxon>
        <taxon>Chromobacteriaceae</taxon>
        <taxon>Chromobacterium</taxon>
    </lineage>
</organism>